<reference evidence="8 9" key="1">
    <citation type="submission" date="2018-08" db="EMBL/GenBank/DDBJ databases">
        <title>A genome reference for cultivated species of the human gut microbiota.</title>
        <authorList>
            <person name="Zou Y."/>
            <person name="Xue W."/>
            <person name="Luo G."/>
        </authorList>
    </citation>
    <scope>NUCLEOTIDE SEQUENCE [LARGE SCALE GENOMIC DNA]</scope>
    <source>
        <strain evidence="6 11">AF11-14</strain>
        <strain evidence="5 10">AF12-50</strain>
        <strain evidence="7 9">AF38-11</strain>
        <strain evidence="4 8">TF06-40</strain>
    </source>
</reference>
<dbReference type="Proteomes" id="UP000286077">
    <property type="component" value="Unassembled WGS sequence"/>
</dbReference>
<dbReference type="Proteomes" id="UP000283672">
    <property type="component" value="Unassembled WGS sequence"/>
</dbReference>
<dbReference type="EMBL" id="QROP01000001">
    <property type="protein sequence ID" value="RHL42298.1"/>
    <property type="molecule type" value="Genomic_DNA"/>
</dbReference>
<dbReference type="InterPro" id="IPR004360">
    <property type="entry name" value="Glyas_Fos-R_dOase_dom"/>
</dbReference>
<dbReference type="EMBL" id="QSAQ01000002">
    <property type="protein sequence ID" value="RGW70659.1"/>
    <property type="molecule type" value="Genomic_DNA"/>
</dbReference>
<dbReference type="GO" id="GO:0046872">
    <property type="term" value="F:metal ion binding"/>
    <property type="evidence" value="ECO:0007669"/>
    <property type="project" value="UniProtKB-KW"/>
</dbReference>
<evidence type="ECO:0000313" key="7">
    <source>
        <dbReference type="EMBL" id="RHL42298.1"/>
    </source>
</evidence>
<dbReference type="SUPFAM" id="SSF54593">
    <property type="entry name" value="Glyoxalase/Bleomycin resistance protein/Dihydroxybiphenyl dioxygenase"/>
    <property type="match status" value="1"/>
</dbReference>
<evidence type="ECO:0000313" key="4">
    <source>
        <dbReference type="EMBL" id="RGL63891.1"/>
    </source>
</evidence>
<organism evidence="5 10">
    <name type="scientific">Segatella copri</name>
    <dbReference type="NCBI Taxonomy" id="165179"/>
    <lineage>
        <taxon>Bacteria</taxon>
        <taxon>Pseudomonadati</taxon>
        <taxon>Bacteroidota</taxon>
        <taxon>Bacteroidia</taxon>
        <taxon>Bacteroidales</taxon>
        <taxon>Prevotellaceae</taxon>
        <taxon>Segatella</taxon>
    </lineage>
</organism>
<dbReference type="Proteomes" id="UP001200307">
    <property type="component" value="Unassembled WGS sequence"/>
</dbReference>
<evidence type="ECO:0000313" key="3">
    <source>
        <dbReference type="EMBL" id="MCE4122797.1"/>
    </source>
</evidence>
<dbReference type="InterPro" id="IPR051332">
    <property type="entry name" value="Fosfomycin_Res_Enzymes"/>
</dbReference>
<dbReference type="EMBL" id="QSAG01000022">
    <property type="protein sequence ID" value="RGW41946.1"/>
    <property type="molecule type" value="Genomic_DNA"/>
</dbReference>
<sequence length="128" mass="14847">MKLNKIHHVAVICSDYVKSKHFYTDALGMKIMSENYRKERDSWKADCWLDDNYVIELFSFPNPPARPSYPEAAGLRHLAFEVDDLSDAIDELDSKGIAHEPIRTDEYTGKRFVFFSDPDGLPIELYEK</sequence>
<dbReference type="InterPro" id="IPR029068">
    <property type="entry name" value="Glyas_Bleomycin-R_OHBP_Dase"/>
</dbReference>
<name>A0AA92TWI7_9BACT</name>
<evidence type="ECO:0000313" key="11">
    <source>
        <dbReference type="Proteomes" id="UP000286077"/>
    </source>
</evidence>
<evidence type="ECO:0000313" key="5">
    <source>
        <dbReference type="EMBL" id="RGW41946.1"/>
    </source>
</evidence>
<evidence type="ECO:0000256" key="1">
    <source>
        <dbReference type="ARBA" id="ARBA00022723"/>
    </source>
</evidence>
<protein>
    <submittedName>
        <fullName evidence="5">VOC family protein</fullName>
    </submittedName>
</protein>
<dbReference type="PANTHER" id="PTHR36113:SF6">
    <property type="entry name" value="FOSFOMYCIN RESISTANCE PROTEIN FOSX"/>
    <property type="match status" value="1"/>
</dbReference>
<feature type="domain" description="VOC" evidence="2">
    <location>
        <begin position="5"/>
        <end position="128"/>
    </location>
</feature>
<dbReference type="AlphaFoldDB" id="A0AA92TWI7"/>
<proteinExistence type="predicted"/>
<comment type="caution">
    <text evidence="5">The sequence shown here is derived from an EMBL/GenBank/DDBJ whole genome shotgun (WGS) entry which is preliminary data.</text>
</comment>
<dbReference type="PANTHER" id="PTHR36113">
    <property type="entry name" value="LYASE, PUTATIVE-RELATED-RELATED"/>
    <property type="match status" value="1"/>
</dbReference>
<evidence type="ECO:0000313" key="8">
    <source>
        <dbReference type="Proteomes" id="UP000261187"/>
    </source>
</evidence>
<evidence type="ECO:0000313" key="10">
    <source>
        <dbReference type="Proteomes" id="UP000283785"/>
    </source>
</evidence>
<dbReference type="Proteomes" id="UP000283785">
    <property type="component" value="Unassembled WGS sequence"/>
</dbReference>
<keyword evidence="1" id="KW-0479">Metal-binding</keyword>
<dbReference type="Gene3D" id="3.10.180.10">
    <property type="entry name" value="2,3-Dihydroxybiphenyl 1,2-Dioxygenase, domain 1"/>
    <property type="match status" value="1"/>
</dbReference>
<evidence type="ECO:0000259" key="2">
    <source>
        <dbReference type="PROSITE" id="PS51819"/>
    </source>
</evidence>
<accession>A0AA92TWI7</accession>
<dbReference type="EMBL" id="QSSA01000003">
    <property type="protein sequence ID" value="RGL63891.1"/>
    <property type="molecule type" value="Genomic_DNA"/>
</dbReference>
<evidence type="ECO:0000313" key="6">
    <source>
        <dbReference type="EMBL" id="RGW70659.1"/>
    </source>
</evidence>
<dbReference type="NCBIfam" id="NF008551">
    <property type="entry name" value="PRK11478.1"/>
    <property type="match status" value="1"/>
</dbReference>
<dbReference type="InterPro" id="IPR037523">
    <property type="entry name" value="VOC_core"/>
</dbReference>
<dbReference type="CDD" id="cd08352">
    <property type="entry name" value="VOC_Bs_YwkD_like"/>
    <property type="match status" value="1"/>
</dbReference>
<reference evidence="3" key="2">
    <citation type="submission" date="2021-12" db="EMBL/GenBank/DDBJ databases">
        <authorList>
            <person name="Lv X."/>
        </authorList>
    </citation>
    <scope>NUCLEOTIDE SEQUENCE</scope>
    <source>
        <strain evidence="3">HF2106</strain>
    </source>
</reference>
<dbReference type="RefSeq" id="WP_117692076.1">
    <property type="nucleotide sequence ID" value="NZ_CP042464.1"/>
</dbReference>
<dbReference type="EMBL" id="JAJTVO010000019">
    <property type="protein sequence ID" value="MCE4122797.1"/>
    <property type="molecule type" value="Genomic_DNA"/>
</dbReference>
<dbReference type="Proteomes" id="UP000261187">
    <property type="component" value="Unassembled WGS sequence"/>
</dbReference>
<dbReference type="InterPro" id="IPR037478">
    <property type="entry name" value="YwkD-like_dom"/>
</dbReference>
<dbReference type="Pfam" id="PF00903">
    <property type="entry name" value="Glyoxalase"/>
    <property type="match status" value="1"/>
</dbReference>
<evidence type="ECO:0000313" key="9">
    <source>
        <dbReference type="Proteomes" id="UP000283672"/>
    </source>
</evidence>
<gene>
    <name evidence="7" type="ORF">DW026_00390</name>
    <name evidence="6" type="ORF">DWV60_01630</name>
    <name evidence="5" type="ORF">DWV76_11065</name>
    <name evidence="4" type="ORF">DXC61_01975</name>
    <name evidence="3" type="ORF">LYY06_11060</name>
</gene>
<dbReference type="PROSITE" id="PS51819">
    <property type="entry name" value="VOC"/>
    <property type="match status" value="1"/>
</dbReference>